<dbReference type="SUPFAM" id="SSF53955">
    <property type="entry name" value="Lysozyme-like"/>
    <property type="match status" value="1"/>
</dbReference>
<dbReference type="PANTHER" id="PTHR38107:SF3">
    <property type="entry name" value="LYSOZYME RRRD-RELATED"/>
    <property type="match status" value="1"/>
</dbReference>
<dbReference type="GO" id="GO:0042742">
    <property type="term" value="P:defense response to bacterium"/>
    <property type="evidence" value="ECO:0007669"/>
    <property type="project" value="UniProtKB-KW"/>
</dbReference>
<evidence type="ECO:0000256" key="5">
    <source>
        <dbReference type="ARBA" id="ARBA00023200"/>
    </source>
</evidence>
<dbReference type="OrthoDB" id="6499791at2759"/>
<dbReference type="Proteomes" id="UP000728032">
    <property type="component" value="Unassembled WGS sequence"/>
</dbReference>
<dbReference type="AlphaFoldDB" id="A0A7R9QS21"/>
<proteinExistence type="inferred from homology"/>
<evidence type="ECO:0000256" key="6">
    <source>
        <dbReference type="ARBA" id="ARBA00023295"/>
    </source>
</evidence>
<dbReference type="InterPro" id="IPR023346">
    <property type="entry name" value="Lysozyme-like_dom_sf"/>
</dbReference>
<evidence type="ECO:0000256" key="4">
    <source>
        <dbReference type="ARBA" id="ARBA00022801"/>
    </source>
</evidence>
<evidence type="ECO:0000313" key="9">
    <source>
        <dbReference type="Proteomes" id="UP000728032"/>
    </source>
</evidence>
<evidence type="ECO:0000313" key="8">
    <source>
        <dbReference type="EMBL" id="CAD7654652.1"/>
    </source>
</evidence>
<feature type="signal peptide" evidence="7">
    <location>
        <begin position="1"/>
        <end position="17"/>
    </location>
</feature>
<dbReference type="InterPro" id="IPR051018">
    <property type="entry name" value="Bacteriophage_GH24"/>
</dbReference>
<reference evidence="8" key="1">
    <citation type="submission" date="2020-11" db="EMBL/GenBank/DDBJ databases">
        <authorList>
            <person name="Tran Van P."/>
        </authorList>
    </citation>
    <scope>NUCLEOTIDE SEQUENCE</scope>
</reference>
<feature type="chain" id="PRO_5035593417" description="Lysozyme" evidence="7">
    <location>
        <begin position="18"/>
        <end position="164"/>
    </location>
</feature>
<dbReference type="GO" id="GO:0003796">
    <property type="term" value="F:lysozyme activity"/>
    <property type="evidence" value="ECO:0007669"/>
    <property type="project" value="UniProtKB-EC"/>
</dbReference>
<name>A0A7R9QS21_9ACAR</name>
<keyword evidence="9" id="KW-1185">Reference proteome</keyword>
<evidence type="ECO:0000256" key="1">
    <source>
        <dbReference type="ARBA" id="ARBA00000632"/>
    </source>
</evidence>
<protein>
    <recommendedName>
        <fullName evidence="10">Lysozyme</fullName>
    </recommendedName>
</protein>
<dbReference type="InterPro" id="IPR002196">
    <property type="entry name" value="Glyco_hydro_24"/>
</dbReference>
<keyword evidence="2" id="KW-0929">Antimicrobial</keyword>
<dbReference type="GO" id="GO:0009253">
    <property type="term" value="P:peptidoglycan catabolic process"/>
    <property type="evidence" value="ECO:0007669"/>
    <property type="project" value="InterPro"/>
</dbReference>
<keyword evidence="4" id="KW-0378">Hydrolase</keyword>
<keyword evidence="7" id="KW-0732">Signal</keyword>
<dbReference type="EMBL" id="CAJPVJ010008310">
    <property type="protein sequence ID" value="CAG2171839.1"/>
    <property type="molecule type" value="Genomic_DNA"/>
</dbReference>
<gene>
    <name evidence="8" type="ORF">ONB1V03_LOCUS11298</name>
</gene>
<organism evidence="8">
    <name type="scientific">Oppiella nova</name>
    <dbReference type="NCBI Taxonomy" id="334625"/>
    <lineage>
        <taxon>Eukaryota</taxon>
        <taxon>Metazoa</taxon>
        <taxon>Ecdysozoa</taxon>
        <taxon>Arthropoda</taxon>
        <taxon>Chelicerata</taxon>
        <taxon>Arachnida</taxon>
        <taxon>Acari</taxon>
        <taxon>Acariformes</taxon>
        <taxon>Sarcoptiformes</taxon>
        <taxon>Oribatida</taxon>
        <taxon>Brachypylina</taxon>
        <taxon>Oppioidea</taxon>
        <taxon>Oppiidae</taxon>
        <taxon>Oppiella</taxon>
    </lineage>
</organism>
<evidence type="ECO:0000256" key="2">
    <source>
        <dbReference type="ARBA" id="ARBA00022529"/>
    </source>
</evidence>
<comment type="catalytic activity">
    <reaction evidence="1">
        <text>Hydrolysis of (1-&gt;4)-beta-linkages between N-acetylmuramic acid and N-acetyl-D-glucosamine residues in a peptidoglycan and between N-acetyl-D-glucosamine residues in chitodextrins.</text>
        <dbReference type="EC" id="3.2.1.17"/>
    </reaction>
</comment>
<dbReference type="InterPro" id="IPR034690">
    <property type="entry name" value="Endolysin_T4_type"/>
</dbReference>
<keyword evidence="5" id="KW-1035">Host cytoplasm</keyword>
<dbReference type="Pfam" id="PF00959">
    <property type="entry name" value="Phage_lysozyme"/>
    <property type="match status" value="1"/>
</dbReference>
<dbReference type="GO" id="GO:0016998">
    <property type="term" value="P:cell wall macromolecule catabolic process"/>
    <property type="evidence" value="ECO:0007669"/>
    <property type="project" value="InterPro"/>
</dbReference>
<dbReference type="PANTHER" id="PTHR38107">
    <property type="match status" value="1"/>
</dbReference>
<keyword evidence="3" id="KW-0081">Bacteriolytic enzyme</keyword>
<keyword evidence="6" id="KW-0326">Glycosidase</keyword>
<dbReference type="HAMAP" id="MF_04110">
    <property type="entry name" value="ENDOLYSIN_T4"/>
    <property type="match status" value="1"/>
</dbReference>
<dbReference type="CDD" id="cd00737">
    <property type="entry name" value="lyz_endolysin_autolysin"/>
    <property type="match status" value="1"/>
</dbReference>
<sequence>MAKILIVVLALVAVAAAQQRKIGSAGLSLLKQSEGFVPNFYKDQIGLQTIGYGHACQWQGCAGINPPITEAQGTQILMKDLVQFEDCVNTAAPGLTQNQYDACVDFAFNMGCGAFQGSDILRNIKAKNYQAAANSFAEYNVAGGQVIEGLTVRRQNEKNLFLKK</sequence>
<evidence type="ECO:0000256" key="7">
    <source>
        <dbReference type="SAM" id="SignalP"/>
    </source>
</evidence>
<dbReference type="InterPro" id="IPR023347">
    <property type="entry name" value="Lysozyme_dom_sf"/>
</dbReference>
<dbReference type="GO" id="GO:0031640">
    <property type="term" value="P:killing of cells of another organism"/>
    <property type="evidence" value="ECO:0007669"/>
    <property type="project" value="UniProtKB-KW"/>
</dbReference>
<evidence type="ECO:0008006" key="10">
    <source>
        <dbReference type="Google" id="ProtNLM"/>
    </source>
</evidence>
<evidence type="ECO:0000256" key="3">
    <source>
        <dbReference type="ARBA" id="ARBA00022638"/>
    </source>
</evidence>
<dbReference type="EMBL" id="OC923135">
    <property type="protein sequence ID" value="CAD7654652.1"/>
    <property type="molecule type" value="Genomic_DNA"/>
</dbReference>
<dbReference type="InterPro" id="IPR033907">
    <property type="entry name" value="Endolysin_autolysin"/>
</dbReference>
<accession>A0A7R9QS21</accession>
<dbReference type="Gene3D" id="1.10.530.40">
    <property type="match status" value="1"/>
</dbReference>